<dbReference type="SUPFAM" id="SSF51735">
    <property type="entry name" value="NAD(P)-binding Rossmann-fold domains"/>
    <property type="match status" value="1"/>
</dbReference>
<dbReference type="InterPro" id="IPR011284">
    <property type="entry name" value="3oxo_ACP_reduc"/>
</dbReference>
<organism evidence="16 17">
    <name type="scientific">Clostridium sulfidigenes</name>
    <dbReference type="NCBI Taxonomy" id="318464"/>
    <lineage>
        <taxon>Bacteria</taxon>
        <taxon>Bacillati</taxon>
        <taxon>Bacillota</taxon>
        <taxon>Clostridia</taxon>
        <taxon>Eubacteriales</taxon>
        <taxon>Clostridiaceae</taxon>
        <taxon>Clostridium</taxon>
    </lineage>
</organism>
<protein>
    <recommendedName>
        <fullName evidence="14">3-oxoacyl-[acyl-carrier-protein] reductase</fullName>
        <ecNumber evidence="14">1.1.1.100</ecNumber>
    </recommendedName>
</protein>
<keyword evidence="9 14" id="KW-0275">Fatty acid biosynthesis</keyword>
<dbReference type="AlphaFoldDB" id="A0A927ZTD7"/>
<evidence type="ECO:0000256" key="4">
    <source>
        <dbReference type="ARBA" id="ARBA00022516"/>
    </source>
</evidence>
<comment type="pathway">
    <text evidence="2 14">Lipid metabolism; fatty acid biosynthesis.</text>
</comment>
<evidence type="ECO:0000256" key="2">
    <source>
        <dbReference type="ARBA" id="ARBA00005194"/>
    </source>
</evidence>
<feature type="binding site" evidence="13">
    <location>
        <begin position="11"/>
        <end position="14"/>
    </location>
    <ligand>
        <name>NADP(+)</name>
        <dbReference type="ChEBI" id="CHEBI:58349"/>
    </ligand>
</feature>
<name>A0A927ZTD7_9CLOT</name>
<dbReference type="Pfam" id="PF13561">
    <property type="entry name" value="adh_short_C2"/>
    <property type="match status" value="1"/>
</dbReference>
<feature type="active site" description="Proton acceptor" evidence="12">
    <location>
        <position position="154"/>
    </location>
</feature>
<dbReference type="NCBIfam" id="TIGR01830">
    <property type="entry name" value="3oxo_ACP_reduc"/>
    <property type="match status" value="1"/>
</dbReference>
<comment type="caution">
    <text evidence="16">The sequence shown here is derived from an EMBL/GenBank/DDBJ whole genome shotgun (WGS) entry which is preliminary data.</text>
</comment>
<evidence type="ECO:0000256" key="10">
    <source>
        <dbReference type="ARBA" id="ARBA00023221"/>
    </source>
</evidence>
<keyword evidence="6 13" id="KW-0521">NADP</keyword>
<dbReference type="SMART" id="SM00822">
    <property type="entry name" value="PKS_KR"/>
    <property type="match status" value="1"/>
</dbReference>
<dbReference type="PRINTS" id="PR00080">
    <property type="entry name" value="SDRFAMILY"/>
</dbReference>
<dbReference type="CDD" id="cd05333">
    <property type="entry name" value="BKR_SDR_c"/>
    <property type="match status" value="1"/>
</dbReference>
<evidence type="ECO:0000256" key="5">
    <source>
        <dbReference type="ARBA" id="ARBA00022832"/>
    </source>
</evidence>
<dbReference type="PANTHER" id="PTHR42879:SF2">
    <property type="entry name" value="3-OXOACYL-[ACYL-CARRIER-PROTEIN] REDUCTASE FABG"/>
    <property type="match status" value="1"/>
</dbReference>
<dbReference type="EC" id="1.1.1.100" evidence="14"/>
<comment type="catalytic activity">
    <reaction evidence="11 14">
        <text>a (3R)-hydroxyacyl-[ACP] + NADP(+) = a 3-oxoacyl-[ACP] + NADPH + H(+)</text>
        <dbReference type="Rhea" id="RHEA:17397"/>
        <dbReference type="Rhea" id="RHEA-COMP:9916"/>
        <dbReference type="Rhea" id="RHEA-COMP:9945"/>
        <dbReference type="ChEBI" id="CHEBI:15378"/>
        <dbReference type="ChEBI" id="CHEBI:57783"/>
        <dbReference type="ChEBI" id="CHEBI:58349"/>
        <dbReference type="ChEBI" id="CHEBI:78776"/>
        <dbReference type="ChEBI" id="CHEBI:78827"/>
        <dbReference type="EC" id="1.1.1.100"/>
    </reaction>
</comment>
<keyword evidence="10" id="KW-0753">Steroid metabolism</keyword>
<gene>
    <name evidence="16" type="primary">fabG</name>
    <name evidence="16" type="ORF">E7215_06700</name>
</gene>
<evidence type="ECO:0000256" key="3">
    <source>
        <dbReference type="ARBA" id="ARBA00006484"/>
    </source>
</evidence>
<evidence type="ECO:0000256" key="13">
    <source>
        <dbReference type="PIRSR" id="PIRSR611284-2"/>
    </source>
</evidence>
<dbReference type="GO" id="GO:0008202">
    <property type="term" value="P:steroid metabolic process"/>
    <property type="evidence" value="ECO:0007669"/>
    <property type="project" value="UniProtKB-KW"/>
</dbReference>
<dbReference type="Proteomes" id="UP000768462">
    <property type="component" value="Unassembled WGS sequence"/>
</dbReference>
<comment type="subunit">
    <text evidence="14">Homotetramer.</text>
</comment>
<dbReference type="FunFam" id="3.40.50.720:FF:000037">
    <property type="entry name" value="3-oxoacyl-[acyl-carrier-protein] reductase FabG"/>
    <property type="match status" value="1"/>
</dbReference>
<evidence type="ECO:0000256" key="7">
    <source>
        <dbReference type="ARBA" id="ARBA00023002"/>
    </source>
</evidence>
<dbReference type="GO" id="GO:0051287">
    <property type="term" value="F:NAD binding"/>
    <property type="evidence" value="ECO:0007669"/>
    <property type="project" value="UniProtKB-UniRule"/>
</dbReference>
<dbReference type="InterPro" id="IPR020904">
    <property type="entry name" value="Sc_DH/Rdtase_CS"/>
</dbReference>
<dbReference type="InterPro" id="IPR050259">
    <property type="entry name" value="SDR"/>
</dbReference>
<keyword evidence="4 14" id="KW-0444">Lipid biosynthesis</keyword>
<comment type="similarity">
    <text evidence="3 14">Belongs to the short-chain dehydrogenases/reductases (SDR) family.</text>
</comment>
<evidence type="ECO:0000256" key="11">
    <source>
        <dbReference type="ARBA" id="ARBA00048508"/>
    </source>
</evidence>
<evidence type="ECO:0000313" key="17">
    <source>
        <dbReference type="Proteomes" id="UP000768462"/>
    </source>
</evidence>
<evidence type="ECO:0000256" key="6">
    <source>
        <dbReference type="ARBA" id="ARBA00022857"/>
    </source>
</evidence>
<feature type="binding site" evidence="13">
    <location>
        <begin position="154"/>
        <end position="158"/>
    </location>
    <ligand>
        <name>NADP(+)</name>
        <dbReference type="ChEBI" id="CHEBI:58349"/>
    </ligand>
</feature>
<keyword evidence="8 14" id="KW-0443">Lipid metabolism</keyword>
<dbReference type="Gene3D" id="3.40.50.720">
    <property type="entry name" value="NAD(P)-binding Rossmann-like Domain"/>
    <property type="match status" value="1"/>
</dbReference>
<keyword evidence="5 14" id="KW-0276">Fatty acid metabolism</keyword>
<dbReference type="InterPro" id="IPR036291">
    <property type="entry name" value="NAD(P)-bd_dom_sf"/>
</dbReference>
<evidence type="ECO:0000256" key="12">
    <source>
        <dbReference type="PIRSR" id="PIRSR611284-1"/>
    </source>
</evidence>
<evidence type="ECO:0000259" key="15">
    <source>
        <dbReference type="SMART" id="SM00822"/>
    </source>
</evidence>
<sequence>MFKGKNVVVTGGSRGIGRAIAIEFGKKGANVVINYVSSDAEAEKVAEEIKSLGGNAILVKGDVSSFEEGKKLIDETVKVFGTIDILINNAGITKDGLIMRMKEEHFDKVIDINLKGVFNTCKSAVSHMLKQRSGKIINISSVVGVVGNAGQANYAASKAGVIGLTKSIAKEVGARGVTVNAVAPGFIKSDMTDVLSEKVKDGMLGLIPLNRFGNVEDVARTVIFLASEGGDYITGQVINVDGGMVM</sequence>
<evidence type="ECO:0000256" key="1">
    <source>
        <dbReference type="ARBA" id="ARBA00002607"/>
    </source>
</evidence>
<feature type="domain" description="Ketoreductase" evidence="15">
    <location>
        <begin position="5"/>
        <end position="185"/>
    </location>
</feature>
<dbReference type="GO" id="GO:0006633">
    <property type="term" value="P:fatty acid biosynthetic process"/>
    <property type="evidence" value="ECO:0007669"/>
    <property type="project" value="UniProtKB-KW"/>
</dbReference>
<evidence type="ECO:0000313" key="16">
    <source>
        <dbReference type="EMBL" id="MBE6059848.1"/>
    </source>
</evidence>
<reference evidence="16" key="1">
    <citation type="submission" date="2019-04" db="EMBL/GenBank/DDBJ databases">
        <title>Evolution of Biomass-Degrading Anaerobic Consortia Revealed by Metagenomics.</title>
        <authorList>
            <person name="Peng X."/>
        </authorList>
    </citation>
    <scope>NUCLEOTIDE SEQUENCE</scope>
    <source>
        <strain evidence="16">SIG254</strain>
    </source>
</reference>
<dbReference type="EMBL" id="SVCM01000075">
    <property type="protein sequence ID" value="MBE6059848.1"/>
    <property type="molecule type" value="Genomic_DNA"/>
</dbReference>
<dbReference type="NCBIfam" id="NF009466">
    <property type="entry name" value="PRK12826.1-2"/>
    <property type="match status" value="1"/>
</dbReference>
<accession>A0A927ZTD7</accession>
<evidence type="ECO:0000256" key="8">
    <source>
        <dbReference type="ARBA" id="ARBA00023098"/>
    </source>
</evidence>
<dbReference type="PROSITE" id="PS00061">
    <property type="entry name" value="ADH_SHORT"/>
    <property type="match status" value="1"/>
</dbReference>
<comment type="function">
    <text evidence="1 14">Catalyzes the NADPH-dependent reduction of beta-ketoacyl-ACP substrates to beta-hydroxyacyl-ACP products, the first reductive step in the elongation cycle of fatty acid biosynthesis.</text>
</comment>
<dbReference type="NCBIfam" id="NF004198">
    <property type="entry name" value="PRK05653.1-3"/>
    <property type="match status" value="1"/>
</dbReference>
<keyword evidence="7 14" id="KW-0560">Oxidoreductase</keyword>
<evidence type="ECO:0000256" key="9">
    <source>
        <dbReference type="ARBA" id="ARBA00023160"/>
    </source>
</evidence>
<dbReference type="NCBIfam" id="NF005559">
    <property type="entry name" value="PRK07231.1"/>
    <property type="match status" value="1"/>
</dbReference>
<feature type="binding site" evidence="13">
    <location>
        <position position="187"/>
    </location>
    <ligand>
        <name>NADP(+)</name>
        <dbReference type="ChEBI" id="CHEBI:58349"/>
    </ligand>
</feature>
<dbReference type="InterPro" id="IPR002347">
    <property type="entry name" value="SDR_fam"/>
</dbReference>
<dbReference type="PRINTS" id="PR00081">
    <property type="entry name" value="GDHRDH"/>
</dbReference>
<dbReference type="InterPro" id="IPR057326">
    <property type="entry name" value="KR_dom"/>
</dbReference>
<dbReference type="GO" id="GO:0004316">
    <property type="term" value="F:3-oxoacyl-[acyl-carrier-protein] reductase (NADPH) activity"/>
    <property type="evidence" value="ECO:0007669"/>
    <property type="project" value="UniProtKB-UniRule"/>
</dbReference>
<feature type="binding site" evidence="13">
    <location>
        <position position="89"/>
    </location>
    <ligand>
        <name>NADP(+)</name>
        <dbReference type="ChEBI" id="CHEBI:58349"/>
    </ligand>
</feature>
<proteinExistence type="inferred from homology"/>
<evidence type="ECO:0000256" key="14">
    <source>
        <dbReference type="RuleBase" id="RU366074"/>
    </source>
</evidence>
<dbReference type="PANTHER" id="PTHR42879">
    <property type="entry name" value="3-OXOACYL-(ACYL-CARRIER-PROTEIN) REDUCTASE"/>
    <property type="match status" value="1"/>
</dbReference>